<dbReference type="OrthoDB" id="10261807at2759"/>
<dbReference type="AlphaFoldDB" id="A0A8H3J3Z0"/>
<dbReference type="EMBL" id="CAJPDR010000594">
    <property type="protein sequence ID" value="CAF9940258.1"/>
    <property type="molecule type" value="Genomic_DNA"/>
</dbReference>
<proteinExistence type="predicted"/>
<name>A0A8H3J3Z0_9LECA</name>
<dbReference type="Proteomes" id="UP000664203">
    <property type="component" value="Unassembled WGS sequence"/>
</dbReference>
<evidence type="ECO:0000313" key="1">
    <source>
        <dbReference type="EMBL" id="CAF9940258.1"/>
    </source>
</evidence>
<reference evidence="1" key="1">
    <citation type="submission" date="2021-03" db="EMBL/GenBank/DDBJ databases">
        <authorList>
            <person name="Tagirdzhanova G."/>
        </authorList>
    </citation>
    <scope>NUCLEOTIDE SEQUENCE</scope>
</reference>
<organism evidence="1 2">
    <name type="scientific">Alectoria fallacina</name>
    <dbReference type="NCBI Taxonomy" id="1903189"/>
    <lineage>
        <taxon>Eukaryota</taxon>
        <taxon>Fungi</taxon>
        <taxon>Dikarya</taxon>
        <taxon>Ascomycota</taxon>
        <taxon>Pezizomycotina</taxon>
        <taxon>Lecanoromycetes</taxon>
        <taxon>OSLEUM clade</taxon>
        <taxon>Lecanoromycetidae</taxon>
        <taxon>Lecanorales</taxon>
        <taxon>Lecanorineae</taxon>
        <taxon>Parmeliaceae</taxon>
        <taxon>Alectoria</taxon>
    </lineage>
</organism>
<evidence type="ECO:0000313" key="2">
    <source>
        <dbReference type="Proteomes" id="UP000664203"/>
    </source>
</evidence>
<sequence length="125" mass="13596">MEEILHPVYHHETFSEKEKSKGFVKIISPLKGEKEASNEQETRVEPVVEGTIPIHADYPVGASITARSSIFVWNAGADDAVKAKTDGKSEEDGAFLSDVDAEDELFFESIGGEETEAVSLDASPK</sequence>
<gene>
    <name evidence="1" type="ORF">ALECFALPRED_008495</name>
</gene>
<protein>
    <submittedName>
        <fullName evidence="1">Uncharacterized protein</fullName>
    </submittedName>
</protein>
<comment type="caution">
    <text evidence="1">The sequence shown here is derived from an EMBL/GenBank/DDBJ whole genome shotgun (WGS) entry which is preliminary data.</text>
</comment>
<keyword evidence="2" id="KW-1185">Reference proteome</keyword>
<accession>A0A8H3J3Z0</accession>